<dbReference type="Pfam" id="PF03328">
    <property type="entry name" value="HpcH_HpaI"/>
    <property type="match status" value="1"/>
</dbReference>
<dbReference type="PANTHER" id="PTHR30502:SF0">
    <property type="entry name" value="PHOSPHOENOLPYRUVATE CARBOXYLASE FAMILY PROTEIN"/>
    <property type="match status" value="1"/>
</dbReference>
<comment type="similarity">
    <text evidence="1">Belongs to the HpcH/HpaI aldolase family.</text>
</comment>
<dbReference type="GO" id="GO:0046872">
    <property type="term" value="F:metal ion binding"/>
    <property type="evidence" value="ECO:0007669"/>
    <property type="project" value="UniProtKB-KW"/>
</dbReference>
<evidence type="ECO:0000256" key="1">
    <source>
        <dbReference type="ARBA" id="ARBA00005568"/>
    </source>
</evidence>
<dbReference type="EMBL" id="UINC01035492">
    <property type="protein sequence ID" value="SVB27984.1"/>
    <property type="molecule type" value="Genomic_DNA"/>
</dbReference>
<accession>A0A382CQ83</accession>
<sequence>MKGNRVKKLWNENRPAVQAWSATGNAAIVEMFAHTGFDAVTIDWQHGVGVNQQTVVDCIRAMGSAPDVVPIVRLPKNEPDYISYVLDAGAYGVIVPMVNTAAQARAAGLACRYAPIGTRSIAANRPTISEPLGDYVKRTNDDVICLVMIETREALDNVEEIAKAPGIDGLYIGPSDLSLDMGVSITDWANDSRHIQAVERIFSAANAAGIVACHHGSGPKESAQFVKMGSMLCQIGNDMKLLTGISNQVLNEFRELIN</sequence>
<dbReference type="Gene3D" id="3.20.20.60">
    <property type="entry name" value="Phosphoenolpyruvate-binding domains"/>
    <property type="match status" value="1"/>
</dbReference>
<dbReference type="InterPro" id="IPR015813">
    <property type="entry name" value="Pyrv/PenolPyrv_kinase-like_dom"/>
</dbReference>
<proteinExistence type="inferred from homology"/>
<dbReference type="InterPro" id="IPR040442">
    <property type="entry name" value="Pyrv_kinase-like_dom_sf"/>
</dbReference>
<dbReference type="AlphaFoldDB" id="A0A382CQ83"/>
<evidence type="ECO:0000256" key="2">
    <source>
        <dbReference type="ARBA" id="ARBA00022723"/>
    </source>
</evidence>
<dbReference type="InterPro" id="IPR005000">
    <property type="entry name" value="Aldolase/citrate-lyase_domain"/>
</dbReference>
<dbReference type="InterPro" id="IPR050251">
    <property type="entry name" value="HpcH-HpaI_aldolase"/>
</dbReference>
<keyword evidence="2" id="KW-0479">Metal-binding</keyword>
<evidence type="ECO:0000313" key="5">
    <source>
        <dbReference type="EMBL" id="SVB27984.1"/>
    </source>
</evidence>
<organism evidence="5">
    <name type="scientific">marine metagenome</name>
    <dbReference type="NCBI Taxonomy" id="408172"/>
    <lineage>
        <taxon>unclassified sequences</taxon>
        <taxon>metagenomes</taxon>
        <taxon>ecological metagenomes</taxon>
    </lineage>
</organism>
<name>A0A382CQ83_9ZZZZ</name>
<protein>
    <recommendedName>
        <fullName evidence="4">HpcH/HpaI aldolase/citrate lyase domain-containing protein</fullName>
    </recommendedName>
</protein>
<feature type="domain" description="HpcH/HpaI aldolase/citrate lyase" evidence="4">
    <location>
        <begin position="20"/>
        <end position="242"/>
    </location>
</feature>
<dbReference type="GO" id="GO:0005737">
    <property type="term" value="C:cytoplasm"/>
    <property type="evidence" value="ECO:0007669"/>
    <property type="project" value="TreeGrafter"/>
</dbReference>
<reference evidence="5" key="1">
    <citation type="submission" date="2018-05" db="EMBL/GenBank/DDBJ databases">
        <authorList>
            <person name="Lanie J.A."/>
            <person name="Ng W.-L."/>
            <person name="Kazmierczak K.M."/>
            <person name="Andrzejewski T.M."/>
            <person name="Davidsen T.M."/>
            <person name="Wayne K.J."/>
            <person name="Tettelin H."/>
            <person name="Glass J.I."/>
            <person name="Rusch D."/>
            <person name="Podicherti R."/>
            <person name="Tsui H.-C.T."/>
            <person name="Winkler M.E."/>
        </authorList>
    </citation>
    <scope>NUCLEOTIDE SEQUENCE</scope>
</reference>
<dbReference type="SUPFAM" id="SSF51621">
    <property type="entry name" value="Phosphoenolpyruvate/pyruvate domain"/>
    <property type="match status" value="1"/>
</dbReference>
<dbReference type="PANTHER" id="PTHR30502">
    <property type="entry name" value="2-KETO-3-DEOXY-L-RHAMNONATE ALDOLASE"/>
    <property type="match status" value="1"/>
</dbReference>
<evidence type="ECO:0000256" key="3">
    <source>
        <dbReference type="ARBA" id="ARBA00023239"/>
    </source>
</evidence>
<keyword evidence="3" id="KW-0456">Lyase</keyword>
<gene>
    <name evidence="5" type="ORF">METZ01_LOCUS180838</name>
</gene>
<dbReference type="GO" id="GO:0016832">
    <property type="term" value="F:aldehyde-lyase activity"/>
    <property type="evidence" value="ECO:0007669"/>
    <property type="project" value="TreeGrafter"/>
</dbReference>
<evidence type="ECO:0000259" key="4">
    <source>
        <dbReference type="Pfam" id="PF03328"/>
    </source>
</evidence>